<dbReference type="Gene3D" id="2.40.50.140">
    <property type="entry name" value="Nucleic acid-binding proteins"/>
    <property type="match status" value="1"/>
</dbReference>
<protein>
    <recommendedName>
        <fullName evidence="3">DNA-directed DNA polymerase</fullName>
        <ecNumber evidence="3">2.7.7.7</ecNumber>
    </recommendedName>
</protein>
<dbReference type="Gene3D" id="1.10.10.1600">
    <property type="entry name" value="Bacterial DNA polymerase III alpha subunit, thumb domain"/>
    <property type="match status" value="1"/>
</dbReference>
<comment type="catalytic activity">
    <reaction evidence="9">
        <text>DNA(n) + a 2'-deoxyribonucleoside 5'-triphosphate = DNA(n+1) + diphosphate</text>
        <dbReference type="Rhea" id="RHEA:22508"/>
        <dbReference type="Rhea" id="RHEA-COMP:17339"/>
        <dbReference type="Rhea" id="RHEA-COMP:17340"/>
        <dbReference type="ChEBI" id="CHEBI:33019"/>
        <dbReference type="ChEBI" id="CHEBI:61560"/>
        <dbReference type="ChEBI" id="CHEBI:173112"/>
        <dbReference type="EC" id="2.7.7.7"/>
    </reaction>
</comment>
<evidence type="ECO:0000259" key="10">
    <source>
        <dbReference type="Pfam" id="PF01336"/>
    </source>
</evidence>
<dbReference type="Pfam" id="PF17657">
    <property type="entry name" value="DNA_pol3_finger"/>
    <property type="match status" value="1"/>
</dbReference>
<feature type="domain" description="Bacterial DNA polymerase III alpha subunit NTPase" evidence="12">
    <location>
        <begin position="271"/>
        <end position="530"/>
    </location>
</feature>
<gene>
    <name evidence="15" type="ORF">DP120_16015</name>
</gene>
<dbReference type="InterPro" id="IPR041931">
    <property type="entry name" value="DNA_pol3_alpha_thumb_dom"/>
</dbReference>
<dbReference type="Proteomes" id="UP000251002">
    <property type="component" value="Unassembled WGS sequence"/>
</dbReference>
<dbReference type="Gene3D" id="3.20.20.140">
    <property type="entry name" value="Metal-dependent hydrolases"/>
    <property type="match status" value="1"/>
</dbReference>
<dbReference type="SUPFAM" id="SSF50249">
    <property type="entry name" value="Nucleic acid-binding proteins"/>
    <property type="match status" value="1"/>
</dbReference>
<evidence type="ECO:0000256" key="4">
    <source>
        <dbReference type="ARBA" id="ARBA00022679"/>
    </source>
</evidence>
<dbReference type="EC" id="2.7.7.7" evidence="3"/>
<evidence type="ECO:0000256" key="9">
    <source>
        <dbReference type="ARBA" id="ARBA00049244"/>
    </source>
</evidence>
<dbReference type="Gene3D" id="1.10.150.870">
    <property type="match status" value="1"/>
</dbReference>
<dbReference type="GO" id="GO:0006260">
    <property type="term" value="P:DNA replication"/>
    <property type="evidence" value="ECO:0007669"/>
    <property type="project" value="UniProtKB-KW"/>
</dbReference>
<dbReference type="AlphaFoldDB" id="A0A365KLQ9"/>
<feature type="domain" description="PHP" evidence="11">
    <location>
        <begin position="12"/>
        <end position="122"/>
    </location>
</feature>
<dbReference type="NCBIfam" id="NF004226">
    <property type="entry name" value="PRK05673.1"/>
    <property type="match status" value="1"/>
</dbReference>
<evidence type="ECO:0000313" key="15">
    <source>
        <dbReference type="EMBL" id="RAZ74084.1"/>
    </source>
</evidence>
<evidence type="ECO:0000259" key="13">
    <source>
        <dbReference type="Pfam" id="PF14579"/>
    </source>
</evidence>
<name>A0A365KLQ9_9BACL</name>
<dbReference type="InterPro" id="IPR004805">
    <property type="entry name" value="DnaE2/DnaE/PolC"/>
</dbReference>
<dbReference type="GO" id="GO:0003676">
    <property type="term" value="F:nucleic acid binding"/>
    <property type="evidence" value="ECO:0007669"/>
    <property type="project" value="InterPro"/>
</dbReference>
<evidence type="ECO:0000259" key="12">
    <source>
        <dbReference type="Pfam" id="PF07733"/>
    </source>
</evidence>
<evidence type="ECO:0000256" key="2">
    <source>
        <dbReference type="ARBA" id="ARBA00009496"/>
    </source>
</evidence>
<dbReference type="Pfam" id="PF01336">
    <property type="entry name" value="tRNA_anti-codon"/>
    <property type="match status" value="1"/>
</dbReference>
<dbReference type="InterPro" id="IPR004365">
    <property type="entry name" value="NA-bd_OB_tRNA"/>
</dbReference>
<keyword evidence="5" id="KW-0548">Nucleotidyltransferase</keyword>
<dbReference type="GO" id="GO:0005737">
    <property type="term" value="C:cytoplasm"/>
    <property type="evidence" value="ECO:0007669"/>
    <property type="project" value="UniProtKB-SubCell"/>
</dbReference>
<proteinExistence type="inferred from homology"/>
<accession>A0A365KLQ9</accession>
<feature type="domain" description="DNA polymerase III alpha subunit finger" evidence="14">
    <location>
        <begin position="533"/>
        <end position="696"/>
    </location>
</feature>
<dbReference type="CDD" id="cd04485">
    <property type="entry name" value="DnaE_OBF"/>
    <property type="match status" value="1"/>
</dbReference>
<comment type="function">
    <text evidence="8">DNA polymerase III is a complex, multichain enzyme responsible for most of the replicative synthesis in bacteria. This DNA polymerase also exhibits 3' to 5' exonuclease activity. The alpha chain is the DNA polymerase.</text>
</comment>
<comment type="caution">
    <text evidence="15">The sequence shown here is derived from an EMBL/GenBank/DDBJ whole genome shotgun (WGS) entry which is preliminary data.</text>
</comment>
<organism evidence="15 16">
    <name type="scientific">Planococcus halotolerans</name>
    <dbReference type="NCBI Taxonomy" id="2233542"/>
    <lineage>
        <taxon>Bacteria</taxon>
        <taxon>Bacillati</taxon>
        <taxon>Bacillota</taxon>
        <taxon>Bacilli</taxon>
        <taxon>Bacillales</taxon>
        <taxon>Caryophanaceae</taxon>
        <taxon>Planococcus</taxon>
    </lineage>
</organism>
<comment type="similarity">
    <text evidence="2">Belongs to the DNA polymerase type-C family. DnaE subfamily.</text>
</comment>
<evidence type="ECO:0000259" key="14">
    <source>
        <dbReference type="Pfam" id="PF17657"/>
    </source>
</evidence>
<keyword evidence="7" id="KW-0239">DNA-directed DNA polymerase</keyword>
<dbReference type="Pfam" id="PF14579">
    <property type="entry name" value="HHH_6"/>
    <property type="match status" value="1"/>
</dbReference>
<evidence type="ECO:0000256" key="3">
    <source>
        <dbReference type="ARBA" id="ARBA00012417"/>
    </source>
</evidence>
<evidence type="ECO:0000259" key="11">
    <source>
        <dbReference type="Pfam" id="PF02811"/>
    </source>
</evidence>
<evidence type="ECO:0000256" key="1">
    <source>
        <dbReference type="ARBA" id="ARBA00004496"/>
    </source>
</evidence>
<dbReference type="InterPro" id="IPR012340">
    <property type="entry name" value="NA-bd_OB-fold"/>
</dbReference>
<dbReference type="NCBIfam" id="TIGR00594">
    <property type="entry name" value="polc"/>
    <property type="match status" value="1"/>
</dbReference>
<keyword evidence="4" id="KW-0808">Transferase</keyword>
<dbReference type="InterPro" id="IPR011708">
    <property type="entry name" value="DNA_pol3_alpha_NTPase_dom"/>
</dbReference>
<dbReference type="GO" id="GO:0003887">
    <property type="term" value="F:DNA-directed DNA polymerase activity"/>
    <property type="evidence" value="ECO:0007669"/>
    <property type="project" value="UniProtKB-KW"/>
</dbReference>
<dbReference type="InterPro" id="IPR004013">
    <property type="entry name" value="PHP_dom"/>
</dbReference>
<feature type="domain" description="DNA polymerase helix-hairpin-helix motif" evidence="13">
    <location>
        <begin position="770"/>
        <end position="858"/>
    </location>
</feature>
<dbReference type="PANTHER" id="PTHR32294:SF0">
    <property type="entry name" value="DNA POLYMERASE III SUBUNIT ALPHA"/>
    <property type="match status" value="1"/>
</dbReference>
<evidence type="ECO:0000256" key="6">
    <source>
        <dbReference type="ARBA" id="ARBA00022705"/>
    </source>
</evidence>
<evidence type="ECO:0000313" key="16">
    <source>
        <dbReference type="Proteomes" id="UP000251002"/>
    </source>
</evidence>
<dbReference type="InterPro" id="IPR029460">
    <property type="entry name" value="DNAPol_HHH"/>
</dbReference>
<comment type="subcellular location">
    <subcellularLocation>
        <location evidence="1">Cytoplasm</location>
    </subcellularLocation>
</comment>
<dbReference type="EMBL" id="QLZR01000008">
    <property type="protein sequence ID" value="RAZ74084.1"/>
    <property type="molecule type" value="Genomic_DNA"/>
</dbReference>
<sequence length="1023" mass="115001">MSMVYPYISTSADLLKSTVRLDELFPFLKEQGTAAVAIVNSKLYGVLPFWEACYQAGIHAVLGFSTFVEHDGQPYPVVLYAQTNKGYGNLLKISSALATRNRKAIPEQWLKAYDEGLLCVIPNTSEWTLTDRKEVFEYIFQIFGDRCYGSVQRPGGNVSGNEAEFIEACNRFYLPIMATQEVKYIKKEGAFAYEVASAIGQGLKLSDEQRLPPEHTDAYAPTAGELKQWFENRPEWLETAEQMLLSCKVTIQTNRQLLPVFPLDNEVDRAEYIKKLCMAGLKGRLDSDSISQEYQSRLDYELGVIKSMGYIDYFLIVSDFMKFARNAGIMTGPGRGSSASSLVAYSLHITDVDPLEHGLLFERFLNPERVTLPDIDIDFADHRRHEVVEYVANKYGQARTAQIITFGTLSAKAVARDTARVFGFEAEELEAISKLIPSRPGTTLRSALKENAKLNDWIIAREERKTWFKTALQLEGLPRHASTHAAGVILSPTSLVDYVPIEEGNEGIYLTQWPMGDLEAIGLLKMDFLGLRNLTILEQIRRLLSKGTGKSMDYRKLPLDDAKTYEILAAGDTSGVFQLESEGMRNALRQIKPTAFGDIVAVNALFRPGPMEFIPLYARRKHKQEAVAYVHPILEPILKETHGVIVYQEQIMQIAARMAGFSLGEADILRRAVSKKKREILDEERVHFVQGAQKKGFKESEATEVYDLIVRFADYGFPKSHAVAYSIISYQLAYMKANYPIYFYAAMLGNFSGNAEKTKQLLQEIKEKDIPILVPSIQKSISSFSIEEGKIRIGLNSVKGVPGTVIKAIIAARNEGGPFTSLFNIAERISAIHFTRKAFEPLIKAGALDDFELDRATLLASLDSAVKHAELVKPDEEPGLFDDMGASFMKPKYTKASPIPENLKLDLEMEVLGFYLSTHPIEREKEQRQKDFDELKSLKLKRDKEKVNVLGMIEEIKRIRTKKGDAMAFITLQDDTGPASVTLFPEEYTKYNAILKEQAIIEVQGTIENRMNRTSIICKNIST</sequence>
<evidence type="ECO:0000256" key="7">
    <source>
        <dbReference type="ARBA" id="ARBA00022932"/>
    </source>
</evidence>
<dbReference type="Pfam" id="PF02811">
    <property type="entry name" value="PHP"/>
    <property type="match status" value="1"/>
</dbReference>
<evidence type="ECO:0000256" key="8">
    <source>
        <dbReference type="ARBA" id="ARBA00025611"/>
    </source>
</evidence>
<dbReference type="InterPro" id="IPR040982">
    <property type="entry name" value="DNA_pol3_finger"/>
</dbReference>
<keyword evidence="16" id="KW-1185">Reference proteome</keyword>
<dbReference type="GO" id="GO:0008408">
    <property type="term" value="F:3'-5' exonuclease activity"/>
    <property type="evidence" value="ECO:0007669"/>
    <property type="project" value="InterPro"/>
</dbReference>
<reference evidence="15 16" key="1">
    <citation type="submission" date="2018-06" db="EMBL/GenBank/DDBJ databases">
        <title>The draft genome sequences of strains SCU63 and S1.</title>
        <authorList>
            <person name="Gan L."/>
        </authorList>
    </citation>
    <scope>NUCLEOTIDE SEQUENCE [LARGE SCALE GENOMIC DNA]</scope>
    <source>
        <strain evidence="15 16">SCU63</strain>
    </source>
</reference>
<dbReference type="Pfam" id="PF07733">
    <property type="entry name" value="DNA_pol3_alpha"/>
    <property type="match status" value="1"/>
</dbReference>
<evidence type="ECO:0000256" key="5">
    <source>
        <dbReference type="ARBA" id="ARBA00022695"/>
    </source>
</evidence>
<keyword evidence="6" id="KW-0235">DNA replication</keyword>
<dbReference type="PANTHER" id="PTHR32294">
    <property type="entry name" value="DNA POLYMERASE III SUBUNIT ALPHA"/>
    <property type="match status" value="1"/>
</dbReference>
<feature type="domain" description="OB" evidence="10">
    <location>
        <begin position="948"/>
        <end position="1021"/>
    </location>
</feature>